<dbReference type="RefSeq" id="WP_073823725.1">
    <property type="nucleotide sequence ID" value="NZ_MQVS01000003.1"/>
</dbReference>
<protein>
    <recommendedName>
        <fullName evidence="1">DUF6493 domain-containing protein</fullName>
    </recommendedName>
</protein>
<dbReference type="OrthoDB" id="3268451at2"/>
<sequence length="759" mass="80956">MHKLALDDQVATEVKALLVADAPLVDIYRHVRERWGGAGWLARMRSGYSPHVGLRFFCRRLAVLFDDHHEPVDDDYILEMINLLNGDARSGMRGHLLRHDAEFREQIFWRIFEVEGGGEVSLANLEKFNLGSNSWAATVQEMIVDGLAPRPRVLRACLEALNRDFSAYRAGWYSRLYTALAPSAREAAADQDLLLQALGSGITATVTLAVKQLAALARPGLLDAAAFAAACAPALASTKSSALATIRVVAGANLAATERAEALAPALTHPHDDVQRAAARALLELGARTLLQAHTEVMAPAVVAELGLELPAVPVPPVAAAHAPAGPTESHSLVPWSQATASERLAALLEGSGDACELELALAWLARTPDARACLQPLQRRARRLVQRNDDLVAHLVLALTDDWQWCPPVERSTLPHPTWPLPPGDGPVPGELAQALPVLYARIGEVLEIQRGQRVPQELLATPTRPDGWLELPELARRVAALPGAPLPADAAQALARLRAADVTAGAELLGLRPPAPSSCRLEWSSAGSSELNSRGEPRWVWWDCRVVPTMPIGDARHQPGAIGAPAFPALTPLLAHAIVLACPSSTLPLVGMSMLDLNGGTQDATARPDQAILQALACHPGQWTEQTAQMLALGLASKRRETAALAAELFAQAIPGRLPLAQAAAGFAAAAPAMVLSRWAAALRDAAELAPHSVVDLLTALLPRLSPSQAGLNKLLILLRNEATRLGRPVVDPTLRAWLEQFTGPSVVAKAARALLD</sequence>
<accession>A0A1Q5PXK1</accession>
<dbReference type="STRING" id="52770.BSZ40_04590"/>
<gene>
    <name evidence="2" type="ORF">BSZ40_04590</name>
</gene>
<dbReference type="Pfam" id="PF20103">
    <property type="entry name" value="DUF6493"/>
    <property type="match status" value="1"/>
</dbReference>
<evidence type="ECO:0000313" key="3">
    <source>
        <dbReference type="Proteomes" id="UP000185612"/>
    </source>
</evidence>
<comment type="caution">
    <text evidence="2">The sequence shown here is derived from an EMBL/GenBank/DDBJ whole genome shotgun (WGS) entry which is preliminary data.</text>
</comment>
<dbReference type="InterPro" id="IPR045472">
    <property type="entry name" value="DUF6493"/>
</dbReference>
<keyword evidence="3" id="KW-1185">Reference proteome</keyword>
<evidence type="ECO:0000259" key="1">
    <source>
        <dbReference type="Pfam" id="PF20103"/>
    </source>
</evidence>
<name>A0A1Q5PXK1_9ACTO</name>
<dbReference type="AlphaFoldDB" id="A0A1Q5PXK1"/>
<organism evidence="2 3">
    <name type="scientific">Buchananella hordeovulneris</name>
    <dbReference type="NCBI Taxonomy" id="52770"/>
    <lineage>
        <taxon>Bacteria</taxon>
        <taxon>Bacillati</taxon>
        <taxon>Actinomycetota</taxon>
        <taxon>Actinomycetes</taxon>
        <taxon>Actinomycetales</taxon>
        <taxon>Actinomycetaceae</taxon>
        <taxon>Buchananella</taxon>
    </lineage>
</organism>
<feature type="domain" description="DUF6493" evidence="1">
    <location>
        <begin position="99"/>
        <end position="239"/>
    </location>
</feature>
<reference evidence="3" key="1">
    <citation type="submission" date="2016-12" db="EMBL/GenBank/DDBJ databases">
        <authorList>
            <person name="Meng X."/>
        </authorList>
    </citation>
    <scope>NUCLEOTIDE SEQUENCE [LARGE SCALE GENOMIC DNA]</scope>
    <source>
        <strain evidence="3">DSM 20732</strain>
    </source>
</reference>
<dbReference type="EMBL" id="MQVS01000003">
    <property type="protein sequence ID" value="OKL52182.1"/>
    <property type="molecule type" value="Genomic_DNA"/>
</dbReference>
<evidence type="ECO:0000313" key="2">
    <source>
        <dbReference type="EMBL" id="OKL52182.1"/>
    </source>
</evidence>
<dbReference type="Proteomes" id="UP000185612">
    <property type="component" value="Unassembled WGS sequence"/>
</dbReference>
<proteinExistence type="predicted"/>